<keyword evidence="11 15" id="KW-0456">Lyase</keyword>
<evidence type="ECO:0000256" key="4">
    <source>
        <dbReference type="ARBA" id="ARBA00022723"/>
    </source>
</evidence>
<feature type="active site" description="Proton donor" evidence="15">
    <location>
        <position position="3"/>
    </location>
</feature>
<feature type="domain" description="FPG-type" evidence="16">
    <location>
        <begin position="238"/>
        <end position="272"/>
    </location>
</feature>
<dbReference type="SUPFAM" id="SSF81624">
    <property type="entry name" value="N-terminal domain of MutM-like DNA repair proteins"/>
    <property type="match status" value="1"/>
</dbReference>
<dbReference type="InterPro" id="IPR015886">
    <property type="entry name" value="H2TH_FPG"/>
</dbReference>
<evidence type="ECO:0000256" key="9">
    <source>
        <dbReference type="ARBA" id="ARBA00023125"/>
    </source>
</evidence>
<dbReference type="InterPro" id="IPR010979">
    <property type="entry name" value="Ribosomal_uS13-like_H2TH"/>
</dbReference>
<dbReference type="InterPro" id="IPR000214">
    <property type="entry name" value="Znf_DNA_glyclase/AP_lyase"/>
</dbReference>
<evidence type="ECO:0000256" key="5">
    <source>
        <dbReference type="ARBA" id="ARBA00022763"/>
    </source>
</evidence>
<dbReference type="Gene3D" id="3.20.190.10">
    <property type="entry name" value="MutM-like, N-terminal"/>
    <property type="match status" value="1"/>
</dbReference>
<comment type="cofactor">
    <cofactor evidence="15">
        <name>Zn(2+)</name>
        <dbReference type="ChEBI" id="CHEBI:29105"/>
    </cofactor>
    <text evidence="15">Binds 1 zinc ion per subunit.</text>
</comment>
<keyword evidence="13 15" id="KW-0326">Glycosidase</keyword>
<dbReference type="NCBIfam" id="NF002211">
    <property type="entry name" value="PRK01103.1"/>
    <property type="match status" value="1"/>
</dbReference>
<dbReference type="PROSITE" id="PS01242">
    <property type="entry name" value="ZF_FPG_1"/>
    <property type="match status" value="1"/>
</dbReference>
<evidence type="ECO:0000256" key="3">
    <source>
        <dbReference type="ARBA" id="ARBA00011245"/>
    </source>
</evidence>
<keyword evidence="5 15" id="KW-0227">DNA damage</keyword>
<evidence type="ECO:0000256" key="10">
    <source>
        <dbReference type="ARBA" id="ARBA00023204"/>
    </source>
</evidence>
<dbReference type="PANTHER" id="PTHR22993:SF9">
    <property type="entry name" value="FORMAMIDOPYRIMIDINE-DNA GLYCOSYLASE"/>
    <property type="match status" value="1"/>
</dbReference>
<comment type="function">
    <text evidence="15">Involved in base excision repair of DNA damaged by oxidation or by mutagenic agents. Acts as DNA glycosylase that recognizes and removes damaged bases. Has a preference for oxidized purines, such as 7,8-dihydro-8-oxoguanine (8-oxoG). Has AP (apurinic/apyrimidinic) lyase activity and introduces nicks in the DNA strand. Cleaves the DNA backbone by beta-delta elimination to generate a single-strand break at the site of the removed base with both 3'- and 5'-phosphates.</text>
</comment>
<evidence type="ECO:0000256" key="7">
    <source>
        <dbReference type="ARBA" id="ARBA00022801"/>
    </source>
</evidence>
<keyword evidence="10 15" id="KW-0234">DNA repair</keyword>
<gene>
    <name evidence="15" type="primary">mutM</name>
    <name evidence="15" type="synonym">fpg</name>
    <name evidence="18" type="ORF">Trichorick_00310</name>
</gene>
<dbReference type="Proteomes" id="UP001326613">
    <property type="component" value="Chromosome"/>
</dbReference>
<name>A0ABZ0US44_9RICK</name>
<feature type="binding site" evidence="15">
    <location>
        <position position="153"/>
    </location>
    <ligand>
        <name>DNA</name>
        <dbReference type="ChEBI" id="CHEBI:16991"/>
    </ligand>
</feature>
<keyword evidence="7 15" id="KW-0378">Hydrolase</keyword>
<comment type="similarity">
    <text evidence="2 15">Belongs to the FPG family.</text>
</comment>
<dbReference type="PROSITE" id="PS51066">
    <property type="entry name" value="ZF_FPG_2"/>
    <property type="match status" value="1"/>
</dbReference>
<dbReference type="PANTHER" id="PTHR22993">
    <property type="entry name" value="FORMAMIDOPYRIMIDINE-DNA GLYCOSYLASE"/>
    <property type="match status" value="1"/>
</dbReference>
<feature type="active site" description="Proton donor; for delta-elimination activity" evidence="15">
    <location>
        <position position="262"/>
    </location>
</feature>
<comment type="subunit">
    <text evidence="3 15">Monomer.</text>
</comment>
<proteinExistence type="inferred from homology"/>
<keyword evidence="9 15" id="KW-0238">DNA-binding</keyword>
<evidence type="ECO:0000256" key="8">
    <source>
        <dbReference type="ARBA" id="ARBA00022833"/>
    </source>
</evidence>
<evidence type="ECO:0000256" key="11">
    <source>
        <dbReference type="ARBA" id="ARBA00023239"/>
    </source>
</evidence>
<feature type="active site" description="Proton donor; for beta-elimination activity" evidence="15">
    <location>
        <position position="57"/>
    </location>
</feature>
<keyword evidence="12 15" id="KW-0511">Multifunctional enzyme</keyword>
<dbReference type="EC" id="4.2.99.18" evidence="15"/>
<accession>A0ABZ0US44</accession>
<reference evidence="18 19" key="1">
    <citation type="submission" date="2022-10" db="EMBL/GenBank/DDBJ databases">
        <title>Host association and intracellularity evolved multiple times independently in the Rickettsiales.</title>
        <authorList>
            <person name="Castelli M."/>
            <person name="Nardi T."/>
            <person name="Gammuto L."/>
            <person name="Bellinzona G."/>
            <person name="Sabaneyeva E."/>
            <person name="Potekhin A."/>
            <person name="Serra V."/>
            <person name="Petroni G."/>
            <person name="Sassera D."/>
        </authorList>
    </citation>
    <scope>NUCLEOTIDE SEQUENCE [LARGE SCALE GENOMIC DNA]</scope>
    <source>
        <strain evidence="18 19">Kr 154-4</strain>
    </source>
</reference>
<feature type="domain" description="Formamidopyrimidine-DNA glycosylase catalytic" evidence="17">
    <location>
        <begin position="2"/>
        <end position="113"/>
    </location>
</feature>
<evidence type="ECO:0000256" key="2">
    <source>
        <dbReference type="ARBA" id="ARBA00009409"/>
    </source>
</evidence>
<comment type="catalytic activity">
    <reaction evidence="14 15">
        <text>2'-deoxyribonucleotide-(2'-deoxyribose 5'-phosphate)-2'-deoxyribonucleotide-DNA = a 3'-end 2'-deoxyribonucleotide-(2,3-dehydro-2,3-deoxyribose 5'-phosphate)-DNA + a 5'-end 5'-phospho-2'-deoxyribonucleoside-DNA + H(+)</text>
        <dbReference type="Rhea" id="RHEA:66592"/>
        <dbReference type="Rhea" id="RHEA-COMP:13180"/>
        <dbReference type="Rhea" id="RHEA-COMP:16897"/>
        <dbReference type="Rhea" id="RHEA-COMP:17067"/>
        <dbReference type="ChEBI" id="CHEBI:15378"/>
        <dbReference type="ChEBI" id="CHEBI:136412"/>
        <dbReference type="ChEBI" id="CHEBI:157695"/>
        <dbReference type="ChEBI" id="CHEBI:167181"/>
        <dbReference type="EC" id="4.2.99.18"/>
    </reaction>
</comment>
<dbReference type="InterPro" id="IPR035937">
    <property type="entry name" value="FPG_N"/>
</dbReference>
<dbReference type="Gene3D" id="1.10.8.50">
    <property type="match status" value="1"/>
</dbReference>
<dbReference type="InterPro" id="IPR015887">
    <property type="entry name" value="DNA_glyclase_Znf_dom_DNA_BS"/>
</dbReference>
<dbReference type="RefSeq" id="WP_323738504.1">
    <property type="nucleotide sequence ID" value="NZ_CP112932.1"/>
</dbReference>
<evidence type="ECO:0000256" key="1">
    <source>
        <dbReference type="ARBA" id="ARBA00001668"/>
    </source>
</evidence>
<evidence type="ECO:0000256" key="14">
    <source>
        <dbReference type="ARBA" id="ARBA00044632"/>
    </source>
</evidence>
<feature type="binding site" evidence="15">
    <location>
        <position position="91"/>
    </location>
    <ligand>
        <name>DNA</name>
        <dbReference type="ChEBI" id="CHEBI:16991"/>
    </ligand>
</feature>
<sequence length="273" mass="30946">MPELPEIETIKTGLASHIIDKIIINYEKKCKVLRQILSNNFDILLNARILSIMRRAKYLLINLDNSFTIVIHLGMSGSFTIQPANYSSQKHDHVIFYLDNQQQLVFNDPRRFGMIYLLPQEKLLDQQIFKALGPEPLTEQFNAGYLASKLAKRHKIIKNVIMDNNIVVGVGNIYASESLFRAKIHPLRPAYSLSHMEIIDLVLAIKNVLISSIAAGGTTLKDFINANSKPGYFQQELLIYNRAGKPCFICSNIIRKIILAGRGSYYCGYCQVI</sequence>
<dbReference type="SUPFAM" id="SSF46946">
    <property type="entry name" value="S13-like H2TH domain"/>
    <property type="match status" value="1"/>
</dbReference>
<comment type="catalytic activity">
    <reaction evidence="1 15">
        <text>Hydrolysis of DNA containing ring-opened 7-methylguanine residues, releasing 2,6-diamino-4-hydroxy-5-(N-methyl)formamidopyrimidine.</text>
        <dbReference type="EC" id="3.2.2.23"/>
    </reaction>
</comment>
<dbReference type="Pfam" id="PF01149">
    <property type="entry name" value="Fapy_DNA_glyco"/>
    <property type="match status" value="1"/>
</dbReference>
<feature type="binding site" evidence="15">
    <location>
        <position position="110"/>
    </location>
    <ligand>
        <name>DNA</name>
        <dbReference type="ChEBI" id="CHEBI:16991"/>
    </ligand>
</feature>
<evidence type="ECO:0000259" key="17">
    <source>
        <dbReference type="PROSITE" id="PS51068"/>
    </source>
</evidence>
<keyword evidence="19" id="KW-1185">Reference proteome</keyword>
<evidence type="ECO:0000313" key="18">
    <source>
        <dbReference type="EMBL" id="WPY00436.1"/>
    </source>
</evidence>
<evidence type="ECO:0000256" key="15">
    <source>
        <dbReference type="HAMAP-Rule" id="MF_00103"/>
    </source>
</evidence>
<dbReference type="Pfam" id="PF06831">
    <property type="entry name" value="H2TH"/>
    <property type="match status" value="1"/>
</dbReference>
<dbReference type="NCBIfam" id="TIGR00577">
    <property type="entry name" value="fpg"/>
    <property type="match status" value="1"/>
</dbReference>
<dbReference type="InterPro" id="IPR020629">
    <property type="entry name" value="FPG_Glyclase"/>
</dbReference>
<evidence type="ECO:0000313" key="19">
    <source>
        <dbReference type="Proteomes" id="UP001326613"/>
    </source>
</evidence>
<dbReference type="PROSITE" id="PS51068">
    <property type="entry name" value="FPG_CAT"/>
    <property type="match status" value="1"/>
</dbReference>
<dbReference type="InterPro" id="IPR010663">
    <property type="entry name" value="Znf_FPG/IleRS"/>
</dbReference>
<dbReference type="CDD" id="cd08966">
    <property type="entry name" value="EcFpg-like_N"/>
    <property type="match status" value="1"/>
</dbReference>
<evidence type="ECO:0000256" key="12">
    <source>
        <dbReference type="ARBA" id="ARBA00023268"/>
    </source>
</evidence>
<keyword evidence="6 15" id="KW-0863">Zinc-finger</keyword>
<evidence type="ECO:0000256" key="13">
    <source>
        <dbReference type="ARBA" id="ARBA00023295"/>
    </source>
</evidence>
<protein>
    <recommendedName>
        <fullName evidence="15">Formamidopyrimidine-DNA glycosylase</fullName>
        <shortName evidence="15">Fapy-DNA glycosylase</shortName>
        <ecNumber evidence="15">3.2.2.23</ecNumber>
    </recommendedName>
    <alternativeName>
        <fullName evidence="15">DNA-(apurinic or apyrimidinic site) lyase MutM</fullName>
        <shortName evidence="15">AP lyase MutM</shortName>
        <ecNumber evidence="15">4.2.99.18</ecNumber>
    </alternativeName>
</protein>
<dbReference type="SMART" id="SM01232">
    <property type="entry name" value="H2TH"/>
    <property type="match status" value="1"/>
</dbReference>
<keyword evidence="4 15" id="KW-0479">Metal-binding</keyword>
<dbReference type="EC" id="3.2.2.23" evidence="15"/>
<keyword evidence="8 15" id="KW-0862">Zinc</keyword>
<organism evidence="18 19">
    <name type="scientific">Candidatus Trichorickettsia mobilis</name>
    <dbReference type="NCBI Taxonomy" id="1346319"/>
    <lineage>
        <taxon>Bacteria</taxon>
        <taxon>Pseudomonadati</taxon>
        <taxon>Pseudomonadota</taxon>
        <taxon>Alphaproteobacteria</taxon>
        <taxon>Rickettsiales</taxon>
        <taxon>Rickettsiaceae</taxon>
        <taxon>Rickettsieae</taxon>
        <taxon>Candidatus Trichorickettsia</taxon>
    </lineage>
</organism>
<dbReference type="Pfam" id="PF06827">
    <property type="entry name" value="zf-FPG_IleRS"/>
    <property type="match status" value="1"/>
</dbReference>
<dbReference type="SUPFAM" id="SSF57716">
    <property type="entry name" value="Glucocorticoid receptor-like (DNA-binding domain)"/>
    <property type="match status" value="1"/>
</dbReference>
<feature type="active site" description="Schiff-base intermediate with DNA" evidence="15">
    <location>
        <position position="2"/>
    </location>
</feature>
<dbReference type="HAMAP" id="MF_00103">
    <property type="entry name" value="Fapy_DNA_glycosyl"/>
    <property type="match status" value="1"/>
</dbReference>
<evidence type="ECO:0000256" key="6">
    <source>
        <dbReference type="ARBA" id="ARBA00022771"/>
    </source>
</evidence>
<dbReference type="EMBL" id="CP112932">
    <property type="protein sequence ID" value="WPY00436.1"/>
    <property type="molecule type" value="Genomic_DNA"/>
</dbReference>
<evidence type="ECO:0000259" key="16">
    <source>
        <dbReference type="PROSITE" id="PS51066"/>
    </source>
</evidence>
<dbReference type="SMART" id="SM00898">
    <property type="entry name" value="Fapy_DNA_glyco"/>
    <property type="match status" value="1"/>
</dbReference>
<dbReference type="InterPro" id="IPR012319">
    <property type="entry name" value="FPG_cat"/>
</dbReference>